<dbReference type="InterPro" id="IPR004853">
    <property type="entry name" value="Sugar_P_trans_dom"/>
</dbReference>
<feature type="transmembrane region" description="Helical" evidence="6">
    <location>
        <begin position="192"/>
        <end position="213"/>
    </location>
</feature>
<comment type="subcellular location">
    <subcellularLocation>
        <location evidence="1">Membrane</location>
        <topology evidence="1">Multi-pass membrane protein</topology>
    </subcellularLocation>
</comment>
<accession>A0ABD3N470</accession>
<keyword evidence="3 6" id="KW-1133">Transmembrane helix</keyword>
<organism evidence="8 9">
    <name type="scientific">Cyclotella atomus</name>
    <dbReference type="NCBI Taxonomy" id="382360"/>
    <lineage>
        <taxon>Eukaryota</taxon>
        <taxon>Sar</taxon>
        <taxon>Stramenopiles</taxon>
        <taxon>Ochrophyta</taxon>
        <taxon>Bacillariophyta</taxon>
        <taxon>Coscinodiscophyceae</taxon>
        <taxon>Thalassiosirophycidae</taxon>
        <taxon>Stephanodiscales</taxon>
        <taxon>Stephanodiscaceae</taxon>
        <taxon>Cyclotella</taxon>
    </lineage>
</organism>
<dbReference type="GO" id="GO:0016020">
    <property type="term" value="C:membrane"/>
    <property type="evidence" value="ECO:0007669"/>
    <property type="project" value="UniProtKB-SubCell"/>
</dbReference>
<feature type="compositionally biased region" description="Acidic residues" evidence="5">
    <location>
        <begin position="440"/>
        <end position="457"/>
    </location>
</feature>
<feature type="domain" description="Sugar phosphate transporter" evidence="7">
    <location>
        <begin position="47"/>
        <end position="345"/>
    </location>
</feature>
<evidence type="ECO:0000259" key="7">
    <source>
        <dbReference type="Pfam" id="PF03151"/>
    </source>
</evidence>
<evidence type="ECO:0000256" key="1">
    <source>
        <dbReference type="ARBA" id="ARBA00004141"/>
    </source>
</evidence>
<sequence>MEAAPQSTLLIDESSVSTPLLAPSSQMRPKMMSSSFYNRHCIYLPAMTGWFICSAGLSAYNKIVFGNDQGGFPCPLFLTSIHFLVQWICSYSISSACSTVFGGDVVKNMPWRTFLGVSIPCGFITAADVGLSNLSLVRISITFFTMIKSSSPIWVLLSAFIFGIEQVTCNLISVGVLIMAGELLTAFGEVEFDTVGFLLCAGAAVCSGIRWTLVQLKVQRLDPPLKSAVVTMRVLAPSMFFFMLIVSFILEDPIVKLSPENGDYFSDFNNSMKTISLGLTGATIAIAMVLCEFWLILKANAIVLMIGGVLKEVITILVGVTVFGDQLNAVNISGIIVIFMGAFLYKVTLHLNHQRENVSADESDAEFSQVHGEDDYDNEPASPRSMKRLQKNRKKTSDPDLTLGFSVDDDLEDEDVVKGFSKTNLPRRSSPKTSNGNLEIDAEDEQELVLFQQEDECSIGKGL</sequence>
<feature type="transmembrane region" description="Helical" evidence="6">
    <location>
        <begin position="113"/>
        <end position="141"/>
    </location>
</feature>
<dbReference type="Pfam" id="PF03151">
    <property type="entry name" value="TPT"/>
    <property type="match status" value="1"/>
</dbReference>
<evidence type="ECO:0000256" key="6">
    <source>
        <dbReference type="SAM" id="Phobius"/>
    </source>
</evidence>
<feature type="transmembrane region" description="Helical" evidence="6">
    <location>
        <begin position="275"/>
        <end position="295"/>
    </location>
</feature>
<comment type="caution">
    <text evidence="8">The sequence shown here is derived from an EMBL/GenBank/DDBJ whole genome shotgun (WGS) entry which is preliminary data.</text>
</comment>
<evidence type="ECO:0000256" key="4">
    <source>
        <dbReference type="ARBA" id="ARBA00023136"/>
    </source>
</evidence>
<keyword evidence="2 6" id="KW-0812">Transmembrane</keyword>
<dbReference type="InterPro" id="IPR050186">
    <property type="entry name" value="TPT_transporter"/>
</dbReference>
<evidence type="ECO:0000313" key="9">
    <source>
        <dbReference type="Proteomes" id="UP001530400"/>
    </source>
</evidence>
<feature type="region of interest" description="Disordered" evidence="5">
    <location>
        <begin position="419"/>
        <end position="463"/>
    </location>
</feature>
<feature type="transmembrane region" description="Helical" evidence="6">
    <location>
        <begin position="234"/>
        <end position="255"/>
    </location>
</feature>
<keyword evidence="9" id="KW-1185">Reference proteome</keyword>
<feature type="compositionally biased region" description="Polar residues" evidence="5">
    <location>
        <begin position="421"/>
        <end position="437"/>
    </location>
</feature>
<dbReference type="AlphaFoldDB" id="A0ABD3N470"/>
<protein>
    <recommendedName>
        <fullName evidence="7">Sugar phosphate transporter domain-containing protein</fullName>
    </recommendedName>
</protein>
<reference evidence="8 9" key="1">
    <citation type="submission" date="2024-10" db="EMBL/GenBank/DDBJ databases">
        <title>Updated reference genomes for cyclostephanoid diatoms.</title>
        <authorList>
            <person name="Roberts W.R."/>
            <person name="Alverson A.J."/>
        </authorList>
    </citation>
    <scope>NUCLEOTIDE SEQUENCE [LARGE SCALE GENOMIC DNA]</scope>
    <source>
        <strain evidence="8 9">AJA010-31</strain>
    </source>
</reference>
<dbReference type="PANTHER" id="PTHR11132">
    <property type="entry name" value="SOLUTE CARRIER FAMILY 35"/>
    <property type="match status" value="1"/>
</dbReference>
<feature type="transmembrane region" description="Helical" evidence="6">
    <location>
        <begin position="42"/>
        <end position="60"/>
    </location>
</feature>
<feature type="transmembrane region" description="Helical" evidence="6">
    <location>
        <begin position="329"/>
        <end position="347"/>
    </location>
</feature>
<feature type="transmembrane region" description="Helical" evidence="6">
    <location>
        <begin position="302"/>
        <end position="323"/>
    </location>
</feature>
<proteinExistence type="predicted"/>
<dbReference type="Proteomes" id="UP001530400">
    <property type="component" value="Unassembled WGS sequence"/>
</dbReference>
<dbReference type="EMBL" id="JALLPJ020001332">
    <property type="protein sequence ID" value="KAL3769357.1"/>
    <property type="molecule type" value="Genomic_DNA"/>
</dbReference>
<feature type="region of interest" description="Disordered" evidence="5">
    <location>
        <begin position="360"/>
        <end position="405"/>
    </location>
</feature>
<feature type="transmembrane region" description="Helical" evidence="6">
    <location>
        <begin position="153"/>
        <end position="180"/>
    </location>
</feature>
<keyword evidence="4 6" id="KW-0472">Membrane</keyword>
<evidence type="ECO:0000313" key="8">
    <source>
        <dbReference type="EMBL" id="KAL3769357.1"/>
    </source>
</evidence>
<evidence type="ECO:0000256" key="5">
    <source>
        <dbReference type="SAM" id="MobiDB-lite"/>
    </source>
</evidence>
<gene>
    <name evidence="8" type="ORF">ACHAWO_001554</name>
</gene>
<name>A0ABD3N470_9STRA</name>
<evidence type="ECO:0000256" key="2">
    <source>
        <dbReference type="ARBA" id="ARBA00022692"/>
    </source>
</evidence>
<evidence type="ECO:0000256" key="3">
    <source>
        <dbReference type="ARBA" id="ARBA00022989"/>
    </source>
</evidence>
<feature type="compositionally biased region" description="Basic residues" evidence="5">
    <location>
        <begin position="385"/>
        <end position="394"/>
    </location>
</feature>